<accession>A0A8K0J8Z4</accession>
<dbReference type="Proteomes" id="UP000811619">
    <property type="component" value="Unassembled WGS sequence"/>
</dbReference>
<feature type="signal peptide" evidence="1">
    <location>
        <begin position="1"/>
        <end position="17"/>
    </location>
</feature>
<name>A0A8K0J8Z4_9HYPO</name>
<evidence type="ECO:0000256" key="1">
    <source>
        <dbReference type="SAM" id="SignalP"/>
    </source>
</evidence>
<organism evidence="2 3">
    <name type="scientific">Claviceps africana</name>
    <dbReference type="NCBI Taxonomy" id="83212"/>
    <lineage>
        <taxon>Eukaryota</taxon>
        <taxon>Fungi</taxon>
        <taxon>Dikarya</taxon>
        <taxon>Ascomycota</taxon>
        <taxon>Pezizomycotina</taxon>
        <taxon>Sordariomycetes</taxon>
        <taxon>Hypocreomycetidae</taxon>
        <taxon>Hypocreales</taxon>
        <taxon>Clavicipitaceae</taxon>
        <taxon>Claviceps</taxon>
    </lineage>
</organism>
<keyword evidence="3" id="KW-1185">Reference proteome</keyword>
<gene>
    <name evidence="2" type="ORF">E4U42_001604</name>
</gene>
<keyword evidence="1" id="KW-0732">Signal</keyword>
<proteinExistence type="predicted"/>
<dbReference type="EMBL" id="SRPY01000149">
    <property type="protein sequence ID" value="KAG5927897.1"/>
    <property type="molecule type" value="Genomic_DNA"/>
</dbReference>
<feature type="chain" id="PRO_5035446095" evidence="1">
    <location>
        <begin position="18"/>
        <end position="89"/>
    </location>
</feature>
<sequence>MLFRSLVSIALVAPALAANVPRALINKKFYCDGGTEGNDGCERDMHQNTFCCVPEPAKDFTNPKVVSVISMNRKGEIGCRDGRGIIYCA</sequence>
<evidence type="ECO:0000313" key="3">
    <source>
        <dbReference type="Proteomes" id="UP000811619"/>
    </source>
</evidence>
<protein>
    <submittedName>
        <fullName evidence="2">Uncharacterized protein</fullName>
    </submittedName>
</protein>
<dbReference type="AlphaFoldDB" id="A0A8K0J8Z4"/>
<dbReference type="OrthoDB" id="4954273at2759"/>
<evidence type="ECO:0000313" key="2">
    <source>
        <dbReference type="EMBL" id="KAG5927897.1"/>
    </source>
</evidence>
<comment type="caution">
    <text evidence="2">The sequence shown here is derived from an EMBL/GenBank/DDBJ whole genome shotgun (WGS) entry which is preliminary data.</text>
</comment>
<reference evidence="2" key="1">
    <citation type="journal article" date="2020" name="bioRxiv">
        <title>Whole genome comparisons of ergot fungi reveals the divergence and evolution of species within the genus Claviceps are the result of varying mechanisms driving genome evolution and host range expansion.</title>
        <authorList>
            <person name="Wyka S.A."/>
            <person name="Mondo S.J."/>
            <person name="Liu M."/>
            <person name="Dettman J."/>
            <person name="Nalam V."/>
            <person name="Broders K.D."/>
        </authorList>
    </citation>
    <scope>NUCLEOTIDE SEQUENCE</scope>
    <source>
        <strain evidence="2">CCC 489</strain>
    </source>
</reference>